<organism evidence="1 2">
    <name type="scientific">Steinernema glaseri</name>
    <dbReference type="NCBI Taxonomy" id="37863"/>
    <lineage>
        <taxon>Eukaryota</taxon>
        <taxon>Metazoa</taxon>
        <taxon>Ecdysozoa</taxon>
        <taxon>Nematoda</taxon>
        <taxon>Chromadorea</taxon>
        <taxon>Rhabditida</taxon>
        <taxon>Tylenchina</taxon>
        <taxon>Panagrolaimomorpha</taxon>
        <taxon>Strongyloidoidea</taxon>
        <taxon>Steinernematidae</taxon>
        <taxon>Steinernema</taxon>
    </lineage>
</organism>
<dbReference type="WBParaSite" id="L893_g1271.t1">
    <property type="protein sequence ID" value="L893_g1271.t1"/>
    <property type="gene ID" value="L893_g1271"/>
</dbReference>
<dbReference type="AlphaFoldDB" id="A0A1I7Y4X2"/>
<accession>A0A1I7Y4X2</accession>
<proteinExistence type="predicted"/>
<evidence type="ECO:0000313" key="1">
    <source>
        <dbReference type="Proteomes" id="UP000095287"/>
    </source>
</evidence>
<protein>
    <submittedName>
        <fullName evidence="2">UBC core domain-containing protein</fullName>
    </submittedName>
</protein>
<sequence length="82" mass="9628">MKVARQLLSPQELRVPPSVFVRLVLMPSHYPDLYQPFLHNATYYVHINYIRSSALQMFLTKIECPFKGPAELDCKHACRRRP</sequence>
<reference evidence="2" key="1">
    <citation type="submission" date="2016-11" db="UniProtKB">
        <authorList>
            <consortium name="WormBaseParasite"/>
        </authorList>
    </citation>
    <scope>IDENTIFICATION</scope>
</reference>
<name>A0A1I7Y4X2_9BILA</name>
<dbReference type="Proteomes" id="UP000095287">
    <property type="component" value="Unplaced"/>
</dbReference>
<evidence type="ECO:0000313" key="2">
    <source>
        <dbReference type="WBParaSite" id="L893_g1271.t1"/>
    </source>
</evidence>
<keyword evidence="1" id="KW-1185">Reference proteome</keyword>